<dbReference type="RefSeq" id="XP_040880218.1">
    <property type="nucleotide sequence ID" value="XM_041024638.1"/>
</dbReference>
<keyword evidence="3" id="KW-1185">Reference proteome</keyword>
<dbReference type="STRING" id="1043003.A0A074VR11"/>
<name>A0A074VR11_AURM1</name>
<sequence>MASRQFFDPVILLRVAPLITSSATLSYCWAQNVFISIFTRPRNREKSNPLLPTYIGDWFYGYTGQLIAVYTTTILTASANCYFHRQILAASNSAKWYAAGAVFSAAHFAFVPAVAWKFTTIMNDETKGNSVKVLDEWLKVHRIRSLTVDIISWGCILLGVLRALDA</sequence>
<gene>
    <name evidence="2" type="ORF">M437DRAFT_65791</name>
</gene>
<proteinExistence type="predicted"/>
<protein>
    <recommendedName>
        <fullName evidence="4">Integral membrane protein</fullName>
    </recommendedName>
</protein>
<dbReference type="EMBL" id="KL584832">
    <property type="protein sequence ID" value="KEQ63195.1"/>
    <property type="molecule type" value="Genomic_DNA"/>
</dbReference>
<reference evidence="2 3" key="1">
    <citation type="journal article" date="2014" name="BMC Genomics">
        <title>Genome sequencing of four Aureobasidium pullulans varieties: biotechnological potential, stress tolerance, and description of new species.</title>
        <authorList>
            <person name="Gostin Ar C."/>
            <person name="Ohm R.A."/>
            <person name="Kogej T."/>
            <person name="Sonjak S."/>
            <person name="Turk M."/>
            <person name="Zajc J."/>
            <person name="Zalar P."/>
            <person name="Grube M."/>
            <person name="Sun H."/>
            <person name="Han J."/>
            <person name="Sharma A."/>
            <person name="Chiniquy J."/>
            <person name="Ngan C.Y."/>
            <person name="Lipzen A."/>
            <person name="Barry K."/>
            <person name="Grigoriev I.V."/>
            <person name="Gunde-Cimerman N."/>
        </authorList>
    </citation>
    <scope>NUCLEOTIDE SEQUENCE [LARGE SCALE GENOMIC DNA]</scope>
    <source>
        <strain evidence="2 3">CBS 110374</strain>
    </source>
</reference>
<dbReference type="Proteomes" id="UP000030672">
    <property type="component" value="Unassembled WGS sequence"/>
</dbReference>
<keyword evidence="1" id="KW-0472">Membrane</keyword>
<evidence type="ECO:0000256" key="1">
    <source>
        <dbReference type="SAM" id="Phobius"/>
    </source>
</evidence>
<feature type="transmembrane region" description="Helical" evidence="1">
    <location>
        <begin position="12"/>
        <end position="38"/>
    </location>
</feature>
<accession>A0A074VR11</accession>
<organism evidence="2 3">
    <name type="scientific">Aureobasidium melanogenum (strain CBS 110374)</name>
    <name type="common">Aureobasidium pullulans var. melanogenum</name>
    <dbReference type="NCBI Taxonomy" id="1043003"/>
    <lineage>
        <taxon>Eukaryota</taxon>
        <taxon>Fungi</taxon>
        <taxon>Dikarya</taxon>
        <taxon>Ascomycota</taxon>
        <taxon>Pezizomycotina</taxon>
        <taxon>Dothideomycetes</taxon>
        <taxon>Dothideomycetidae</taxon>
        <taxon>Dothideales</taxon>
        <taxon>Saccotheciaceae</taxon>
        <taxon>Aureobasidium</taxon>
    </lineage>
</organism>
<dbReference type="GeneID" id="63918011"/>
<evidence type="ECO:0008006" key="4">
    <source>
        <dbReference type="Google" id="ProtNLM"/>
    </source>
</evidence>
<feature type="transmembrane region" description="Helical" evidence="1">
    <location>
        <begin position="58"/>
        <end position="83"/>
    </location>
</feature>
<evidence type="ECO:0000313" key="3">
    <source>
        <dbReference type="Proteomes" id="UP000030672"/>
    </source>
</evidence>
<dbReference type="HOGENOM" id="CLU_092535_0_0_1"/>
<evidence type="ECO:0000313" key="2">
    <source>
        <dbReference type="EMBL" id="KEQ63195.1"/>
    </source>
</evidence>
<keyword evidence="1" id="KW-1133">Transmembrane helix</keyword>
<feature type="transmembrane region" description="Helical" evidence="1">
    <location>
        <begin position="95"/>
        <end position="116"/>
    </location>
</feature>
<keyword evidence="1" id="KW-0812">Transmembrane</keyword>
<dbReference type="AlphaFoldDB" id="A0A074VR11"/>